<dbReference type="Gene3D" id="2.40.30.10">
    <property type="entry name" value="Translation factors"/>
    <property type="match status" value="1"/>
</dbReference>
<keyword evidence="6 9" id="KW-0274">FAD</keyword>
<dbReference type="SUPFAM" id="SSF63380">
    <property type="entry name" value="Riboflavin synthase domain-like"/>
    <property type="match status" value="1"/>
</dbReference>
<dbReference type="Pfam" id="PF00258">
    <property type="entry name" value="Flavodoxin_1"/>
    <property type="match status" value="1"/>
</dbReference>
<evidence type="ECO:0000313" key="12">
    <source>
        <dbReference type="EMBL" id="RPB11621.1"/>
    </source>
</evidence>
<dbReference type="GO" id="GO:0016651">
    <property type="term" value="F:oxidoreductase activity, acting on NAD(P)H"/>
    <property type="evidence" value="ECO:0007669"/>
    <property type="project" value="UniProtKB-UniRule"/>
</dbReference>
<dbReference type="Pfam" id="PF00667">
    <property type="entry name" value="FAD_binding_1"/>
    <property type="match status" value="1"/>
</dbReference>
<dbReference type="Gene3D" id="1.20.990.10">
    <property type="entry name" value="NADPH-cytochrome p450 Reductase, Chain A, domain 3"/>
    <property type="match status" value="1"/>
</dbReference>
<evidence type="ECO:0000313" key="13">
    <source>
        <dbReference type="Proteomes" id="UP000277580"/>
    </source>
</evidence>
<comment type="subunit">
    <text evidence="9">Interacts with DRE2; as part of the cytosolic iron-sulfur (Fe-S) protein assembly (CIA) machinery.</text>
</comment>
<evidence type="ECO:0000256" key="1">
    <source>
        <dbReference type="ARBA" id="ARBA00001917"/>
    </source>
</evidence>
<dbReference type="PANTHER" id="PTHR19384">
    <property type="entry name" value="NITRIC OXIDE SYNTHASE-RELATED"/>
    <property type="match status" value="1"/>
</dbReference>
<dbReference type="FunCoup" id="A0A3N4KTE4">
    <property type="interactions" value="739"/>
</dbReference>
<evidence type="ECO:0000256" key="8">
    <source>
        <dbReference type="ARBA" id="ARBA00023002"/>
    </source>
</evidence>
<dbReference type="Gene3D" id="3.40.50.80">
    <property type="entry name" value="Nucleotide-binding domain of ferredoxin-NADP reductase (FNR) module"/>
    <property type="match status" value="1"/>
</dbReference>
<comment type="cofactor">
    <cofactor evidence="1 9">
        <name>FMN</name>
        <dbReference type="ChEBI" id="CHEBI:58210"/>
    </cofactor>
</comment>
<dbReference type="OrthoDB" id="1856718at2759"/>
<dbReference type="InterPro" id="IPR003097">
    <property type="entry name" value="CysJ-like_FAD-binding"/>
</dbReference>
<dbReference type="EC" id="1.18.1.-" evidence="9"/>
<dbReference type="GO" id="GO:0005739">
    <property type="term" value="C:mitochondrion"/>
    <property type="evidence" value="ECO:0007669"/>
    <property type="project" value="UniProtKB-SubCell"/>
</dbReference>
<comment type="similarity">
    <text evidence="9">In the C-terminal section; belongs to the flavoprotein pyridine nucleotide cytochrome reductase family.</text>
</comment>
<feature type="binding site" evidence="9">
    <location>
        <begin position="11"/>
        <end position="16"/>
    </location>
    <ligand>
        <name>FMN</name>
        <dbReference type="ChEBI" id="CHEBI:58210"/>
    </ligand>
</feature>
<dbReference type="STRING" id="1392247.A0A3N4KTE4"/>
<dbReference type="GO" id="GO:0050660">
    <property type="term" value="F:flavin adenine dinucleotide binding"/>
    <property type="evidence" value="ECO:0007669"/>
    <property type="project" value="UniProtKB-UniRule"/>
</dbReference>
<dbReference type="InParanoid" id="A0A3N4KTE4"/>
<dbReference type="GO" id="GO:0160246">
    <property type="term" value="F:NADPH-iron-sulfur [2Fe-2S] protein oxidoreductase activity"/>
    <property type="evidence" value="ECO:0007669"/>
    <property type="project" value="InterPro"/>
</dbReference>
<dbReference type="FunFam" id="3.40.50.80:FF:000030">
    <property type="entry name" value="NADPH-dependent diflavin oxidoreductase 1"/>
    <property type="match status" value="1"/>
</dbReference>
<dbReference type="InterPro" id="IPR001709">
    <property type="entry name" value="Flavoprot_Pyr_Nucl_cyt_Rdtase"/>
</dbReference>
<evidence type="ECO:0000259" key="11">
    <source>
        <dbReference type="PROSITE" id="PS51384"/>
    </source>
</evidence>
<feature type="binding site" evidence="9">
    <location>
        <begin position="59"/>
        <end position="62"/>
    </location>
    <ligand>
        <name>FMN</name>
        <dbReference type="ChEBI" id="CHEBI:58210"/>
    </ligand>
</feature>
<feature type="binding site" evidence="9">
    <location>
        <position position="593"/>
    </location>
    <ligand>
        <name>FAD</name>
        <dbReference type="ChEBI" id="CHEBI:57692"/>
    </ligand>
</feature>
<dbReference type="Gene3D" id="3.40.50.360">
    <property type="match status" value="1"/>
</dbReference>
<evidence type="ECO:0000259" key="10">
    <source>
        <dbReference type="PROSITE" id="PS50902"/>
    </source>
</evidence>
<comment type="similarity">
    <text evidence="9">In the N-terminal section; belongs to the flavodoxin family.</text>
</comment>
<evidence type="ECO:0000256" key="4">
    <source>
        <dbReference type="ARBA" id="ARBA00022630"/>
    </source>
</evidence>
<dbReference type="Pfam" id="PF00175">
    <property type="entry name" value="NAD_binding_1"/>
    <property type="match status" value="1"/>
</dbReference>
<keyword evidence="7 9" id="KW-0521">NADP</keyword>
<dbReference type="InterPro" id="IPR017927">
    <property type="entry name" value="FAD-bd_FR_type"/>
</dbReference>
<feature type="binding site" evidence="9">
    <location>
        <begin position="512"/>
        <end position="513"/>
    </location>
    <ligand>
        <name>NADP(+)</name>
        <dbReference type="ChEBI" id="CHEBI:58349"/>
    </ligand>
</feature>
<keyword evidence="3 9" id="KW-0963">Cytoplasm</keyword>
<dbReference type="InterPro" id="IPR017938">
    <property type="entry name" value="Riboflavin_synthase-like_b-brl"/>
</dbReference>
<dbReference type="InterPro" id="IPR029039">
    <property type="entry name" value="Flavoprotein-like_sf"/>
</dbReference>
<comment type="cofactor">
    <cofactor evidence="2 9">
        <name>FAD</name>
        <dbReference type="ChEBI" id="CHEBI:57692"/>
    </cofactor>
</comment>
<evidence type="ECO:0000256" key="2">
    <source>
        <dbReference type="ARBA" id="ARBA00001974"/>
    </source>
</evidence>
<dbReference type="PANTHER" id="PTHR19384:SF10">
    <property type="entry name" value="NADPH-DEPENDENT DIFLAVIN OXIDOREDUCTASE 1"/>
    <property type="match status" value="1"/>
</dbReference>
<dbReference type="SUPFAM" id="SSF52218">
    <property type="entry name" value="Flavoproteins"/>
    <property type="match status" value="1"/>
</dbReference>
<dbReference type="EMBL" id="ML119134">
    <property type="protein sequence ID" value="RPB11621.1"/>
    <property type="molecule type" value="Genomic_DNA"/>
</dbReference>
<keyword evidence="8 9" id="KW-0560">Oxidoreductase</keyword>
<dbReference type="GO" id="GO:0050661">
    <property type="term" value="F:NADP binding"/>
    <property type="evidence" value="ECO:0007669"/>
    <property type="project" value="UniProtKB-UniRule"/>
</dbReference>
<dbReference type="SUPFAM" id="SSF52343">
    <property type="entry name" value="Ferredoxin reductase-like, C-terminal NADP-linked domain"/>
    <property type="match status" value="1"/>
</dbReference>
<evidence type="ECO:0000256" key="6">
    <source>
        <dbReference type="ARBA" id="ARBA00022827"/>
    </source>
</evidence>
<feature type="binding site" evidence="9">
    <location>
        <begin position="518"/>
        <end position="522"/>
    </location>
    <ligand>
        <name>NADP(+)</name>
        <dbReference type="ChEBI" id="CHEBI:58349"/>
    </ligand>
</feature>
<dbReference type="GO" id="GO:0005829">
    <property type="term" value="C:cytosol"/>
    <property type="evidence" value="ECO:0007669"/>
    <property type="project" value="TreeGrafter"/>
</dbReference>
<dbReference type="InterPro" id="IPR023173">
    <property type="entry name" value="NADPH_Cyt_P450_Rdtase_alpha"/>
</dbReference>
<keyword evidence="5 9" id="KW-0288">FMN</keyword>
<dbReference type="PRINTS" id="PR00371">
    <property type="entry name" value="FPNCR"/>
</dbReference>
<dbReference type="InterPro" id="IPR008254">
    <property type="entry name" value="Flavodoxin/NO_synth"/>
</dbReference>
<dbReference type="InterPro" id="IPR028879">
    <property type="entry name" value="NDOR1"/>
</dbReference>
<evidence type="ECO:0000256" key="5">
    <source>
        <dbReference type="ARBA" id="ARBA00022643"/>
    </source>
</evidence>
<proteinExistence type="inferred from homology"/>
<dbReference type="InterPro" id="IPR001433">
    <property type="entry name" value="OxRdtase_FAD/NAD-bd"/>
</dbReference>
<dbReference type="PROSITE" id="PS51384">
    <property type="entry name" value="FAD_FR"/>
    <property type="match status" value="1"/>
</dbReference>
<keyword evidence="9" id="KW-0496">Mitochondrion</keyword>
<dbReference type="InterPro" id="IPR001094">
    <property type="entry name" value="Flavdoxin-like"/>
</dbReference>
<comment type="subcellular location">
    <subcellularLocation>
        <location evidence="9">Cytoplasm</location>
    </subcellularLocation>
    <subcellularLocation>
        <location evidence="9">Mitochondrion</location>
    </subcellularLocation>
    <text evidence="9">Relocalizes to mitochondria after H(2)O(2) exposure.</text>
</comment>
<dbReference type="Proteomes" id="UP000277580">
    <property type="component" value="Unassembled WGS sequence"/>
</dbReference>
<feature type="binding site" evidence="9">
    <location>
        <position position="354"/>
    </location>
    <ligand>
        <name>FAD</name>
        <dbReference type="ChEBI" id="CHEBI:57692"/>
    </ligand>
</feature>
<comment type="caution">
    <text evidence="9">Lacks conserved residue(s) required for the propagation of feature annotation.</text>
</comment>
<dbReference type="HAMAP" id="MF_03178">
    <property type="entry name" value="NDOR1"/>
    <property type="match status" value="1"/>
</dbReference>
<keyword evidence="4 9" id="KW-0285">Flavoprotein</keyword>
<dbReference type="PROSITE" id="PS50902">
    <property type="entry name" value="FLAVODOXIN_LIKE"/>
    <property type="match status" value="1"/>
</dbReference>
<gene>
    <name evidence="9" type="primary">TAH18</name>
    <name evidence="12" type="ORF">P167DRAFT_524149</name>
</gene>
<comment type="similarity">
    <text evidence="9">Belongs to the NADPH-dependent diflavin oxidoreductase NDOR1 family.</text>
</comment>
<name>A0A3N4KTE4_9PEZI</name>
<dbReference type="GO" id="GO:0016226">
    <property type="term" value="P:iron-sulfur cluster assembly"/>
    <property type="evidence" value="ECO:0007669"/>
    <property type="project" value="UniProtKB-UniRule"/>
</dbReference>
<evidence type="ECO:0000256" key="7">
    <source>
        <dbReference type="ARBA" id="ARBA00022857"/>
    </source>
</evidence>
<evidence type="ECO:0000256" key="9">
    <source>
        <dbReference type="HAMAP-Rule" id="MF_03178"/>
    </source>
</evidence>
<dbReference type="GO" id="GO:0010181">
    <property type="term" value="F:FMN binding"/>
    <property type="evidence" value="ECO:0007669"/>
    <property type="project" value="UniProtKB-UniRule"/>
</dbReference>
<dbReference type="PRINTS" id="PR00369">
    <property type="entry name" value="FLAVODOXIN"/>
</dbReference>
<evidence type="ECO:0000256" key="3">
    <source>
        <dbReference type="ARBA" id="ARBA00022490"/>
    </source>
</evidence>
<feature type="binding site" evidence="9">
    <location>
        <begin position="384"/>
        <end position="387"/>
    </location>
    <ligand>
        <name>FAD</name>
        <dbReference type="ChEBI" id="CHEBI:57692"/>
    </ligand>
</feature>
<feature type="binding site" evidence="9">
    <location>
        <position position="132"/>
    </location>
    <ligand>
        <name>FMN</name>
        <dbReference type="ChEBI" id="CHEBI:58210"/>
    </ligand>
</feature>
<feature type="binding site" evidence="9">
    <location>
        <position position="456"/>
    </location>
    <ligand>
        <name>NADP(+)</name>
        <dbReference type="ChEBI" id="CHEBI:58349"/>
    </ligand>
</feature>
<protein>
    <recommendedName>
        <fullName evidence="9">NADPH-dependent diflavin oxidoreductase 1</fullName>
        <ecNumber evidence="9">1.18.1.-</ecNumber>
    </recommendedName>
    <alternativeName>
        <fullName evidence="9">NADPH-dependent FMN and FAD-containing oxidoreductase</fullName>
    </alternativeName>
</protein>
<feature type="binding site" evidence="9">
    <location>
        <begin position="417"/>
        <end position="420"/>
    </location>
    <ligand>
        <name>FAD</name>
        <dbReference type="ChEBI" id="CHEBI:57692"/>
    </ligand>
</feature>
<comment type="catalytic activity">
    <reaction evidence="9">
        <text>2 oxidized [2Fe-2S]-[protein] + NADPH = 2 reduced [2Fe-2S]-[protein] + NADP(+) + H(+)</text>
        <dbReference type="Rhea" id="RHEA:67716"/>
        <dbReference type="Rhea" id="RHEA-COMP:17327"/>
        <dbReference type="Rhea" id="RHEA-COMP:17328"/>
        <dbReference type="ChEBI" id="CHEBI:15378"/>
        <dbReference type="ChEBI" id="CHEBI:33737"/>
        <dbReference type="ChEBI" id="CHEBI:33738"/>
        <dbReference type="ChEBI" id="CHEBI:57783"/>
        <dbReference type="ChEBI" id="CHEBI:58349"/>
    </reaction>
</comment>
<comment type="function">
    <text evidence="9">NADPH-dependent reductase which is a central component of the cytosolic iron-sulfur (Fe-S) protein assembly (CIA) machinery. Transfers electrons from NADPH via its FAD and FMN prosthetic groups to the [2Fe-2S] cluster of DRE2, another key component of the CIA machinery. In turn, this reduced cluster provides electrons for assembly of cytosolic iron-sulfur cluster proteins. Positively controls H(2)O(2)-induced cell death.</text>
</comment>
<organism evidence="12 13">
    <name type="scientific">Morchella conica CCBAS932</name>
    <dbReference type="NCBI Taxonomy" id="1392247"/>
    <lineage>
        <taxon>Eukaryota</taxon>
        <taxon>Fungi</taxon>
        <taxon>Dikarya</taxon>
        <taxon>Ascomycota</taxon>
        <taxon>Pezizomycotina</taxon>
        <taxon>Pezizomycetes</taxon>
        <taxon>Pezizales</taxon>
        <taxon>Morchellaceae</taxon>
        <taxon>Morchella</taxon>
    </lineage>
</organism>
<reference evidence="12 13" key="1">
    <citation type="journal article" date="2018" name="Nat. Ecol. Evol.">
        <title>Pezizomycetes genomes reveal the molecular basis of ectomycorrhizal truffle lifestyle.</title>
        <authorList>
            <person name="Murat C."/>
            <person name="Payen T."/>
            <person name="Noel B."/>
            <person name="Kuo A."/>
            <person name="Morin E."/>
            <person name="Chen J."/>
            <person name="Kohler A."/>
            <person name="Krizsan K."/>
            <person name="Balestrini R."/>
            <person name="Da Silva C."/>
            <person name="Montanini B."/>
            <person name="Hainaut M."/>
            <person name="Levati E."/>
            <person name="Barry K.W."/>
            <person name="Belfiori B."/>
            <person name="Cichocki N."/>
            <person name="Clum A."/>
            <person name="Dockter R.B."/>
            <person name="Fauchery L."/>
            <person name="Guy J."/>
            <person name="Iotti M."/>
            <person name="Le Tacon F."/>
            <person name="Lindquist E.A."/>
            <person name="Lipzen A."/>
            <person name="Malagnac F."/>
            <person name="Mello A."/>
            <person name="Molinier V."/>
            <person name="Miyauchi S."/>
            <person name="Poulain J."/>
            <person name="Riccioni C."/>
            <person name="Rubini A."/>
            <person name="Sitrit Y."/>
            <person name="Splivallo R."/>
            <person name="Traeger S."/>
            <person name="Wang M."/>
            <person name="Zifcakova L."/>
            <person name="Wipf D."/>
            <person name="Zambonelli A."/>
            <person name="Paolocci F."/>
            <person name="Nowrousian M."/>
            <person name="Ottonello S."/>
            <person name="Baldrian P."/>
            <person name="Spatafora J.W."/>
            <person name="Henrissat B."/>
            <person name="Nagy L.G."/>
            <person name="Aury J.M."/>
            <person name="Wincker P."/>
            <person name="Grigoriev I.V."/>
            <person name="Bonfante P."/>
            <person name="Martin F.M."/>
        </authorList>
    </citation>
    <scope>NUCLEOTIDE SEQUENCE [LARGE SCALE GENOMIC DNA]</scope>
    <source>
        <strain evidence="12 13">CCBAS932</strain>
    </source>
</reference>
<dbReference type="InterPro" id="IPR039261">
    <property type="entry name" value="FNR_nucleotide-bd"/>
</dbReference>
<dbReference type="FunFam" id="1.20.990.10:FF:000013">
    <property type="entry name" value="NADPH-dependent diflavin oxidoreductase 1"/>
    <property type="match status" value="1"/>
</dbReference>
<dbReference type="AlphaFoldDB" id="A0A3N4KTE4"/>
<sequence length="594" mass="65546">MSRRLLILYGSETGTAADLAHELSRLVERHHFLPTCLAASALSPPDSLPSWPLVVFVCATTGQGEMPANAKAFWRFLLRKKIPTDWLKGTCFTTFGCGDSTYAGFNWAVRKLHRRLLQVGAVEVAERGEGDEQHADGIDGAFLPWSSRLLEVLLERYPLPEGVAPIPKEVLLPPKWVLELAEGAPGVVPVAAGVEEETHVPRPGALVGVLSANDRVTPETHFQDVRHIKITLPTPVSYAPGDTISLLPKNHPDDVAHLLELQSWQSIADRPLQLLPNPAVPTAALPPSPIPNPVSPLTLRTLLTHHVDITAIPRRSFFATIAALTTDDTHAERLREFTDPQYTDELYDYTTRPRRSILEVLQEFSTVAIPLDRILEVFPPLHERRFSIASPPTTEPEVEILVAVVKYRTIIKKIREGVCTRWLAALKPGAEVTVAFQRGGLGDAAGRPAVMVAPGTGVAPMRALVGARAAKGEGAGALLFFGCRNEGADFFFRGEWEALEERGAVRVFTAFSRDQKSKRYVQHVIREKGEEVYDAVVRRGGVVYVCGSSGRMPSAVREALVEVFEKWGSMGREEAEEFLKMLETDGRWRQETWG</sequence>
<feature type="domain" description="Flavodoxin-like" evidence="10">
    <location>
        <begin position="5"/>
        <end position="150"/>
    </location>
</feature>
<feature type="domain" description="FAD-binding FR-type" evidence="11">
    <location>
        <begin position="203"/>
        <end position="447"/>
    </location>
</feature>
<keyword evidence="13" id="KW-1185">Reference proteome</keyword>
<accession>A0A3N4KTE4</accession>